<keyword evidence="4 8" id="KW-0560">Oxidoreductase</keyword>
<comment type="caution">
    <text evidence="10">The sequence shown here is derived from an EMBL/GenBank/DDBJ whole genome shotgun (WGS) entry which is preliminary data.</text>
</comment>
<evidence type="ECO:0000256" key="4">
    <source>
        <dbReference type="ARBA" id="ARBA00023002"/>
    </source>
</evidence>
<evidence type="ECO:0000313" key="11">
    <source>
        <dbReference type="EMBL" id="CAF3647981.1"/>
    </source>
</evidence>
<evidence type="ECO:0000313" key="12">
    <source>
        <dbReference type="Proteomes" id="UP000663889"/>
    </source>
</evidence>
<dbReference type="InterPro" id="IPR036396">
    <property type="entry name" value="Cyt_P450_sf"/>
</dbReference>
<dbReference type="GO" id="GO:0016705">
    <property type="term" value="F:oxidoreductase activity, acting on paired donors, with incorporation or reduction of molecular oxygen"/>
    <property type="evidence" value="ECO:0007669"/>
    <property type="project" value="InterPro"/>
</dbReference>
<dbReference type="PRINTS" id="PR00385">
    <property type="entry name" value="P450"/>
</dbReference>
<dbReference type="AlphaFoldDB" id="A0A814X0E3"/>
<dbReference type="Pfam" id="PF00067">
    <property type="entry name" value="p450"/>
    <property type="match status" value="1"/>
</dbReference>
<dbReference type="InterPro" id="IPR050196">
    <property type="entry name" value="Cytochrome_P450_Monoox"/>
</dbReference>
<evidence type="ECO:0000256" key="2">
    <source>
        <dbReference type="ARBA" id="ARBA00022617"/>
    </source>
</evidence>
<dbReference type="GO" id="GO:0004497">
    <property type="term" value="F:monooxygenase activity"/>
    <property type="evidence" value="ECO:0007669"/>
    <property type="project" value="UniProtKB-KW"/>
</dbReference>
<dbReference type="Gene3D" id="1.10.630.10">
    <property type="entry name" value="Cytochrome P450"/>
    <property type="match status" value="1"/>
</dbReference>
<evidence type="ECO:0000256" key="7">
    <source>
        <dbReference type="PIRSR" id="PIRSR602401-1"/>
    </source>
</evidence>
<dbReference type="Proteomes" id="UP000663889">
    <property type="component" value="Unassembled WGS sequence"/>
</dbReference>
<evidence type="ECO:0008006" key="13">
    <source>
        <dbReference type="Google" id="ProtNLM"/>
    </source>
</evidence>
<dbReference type="InterPro" id="IPR002401">
    <property type="entry name" value="Cyt_P450_E_grp-I"/>
</dbReference>
<evidence type="ECO:0000256" key="3">
    <source>
        <dbReference type="ARBA" id="ARBA00022723"/>
    </source>
</evidence>
<evidence type="ECO:0000256" key="9">
    <source>
        <dbReference type="SAM" id="Phobius"/>
    </source>
</evidence>
<evidence type="ECO:0000256" key="6">
    <source>
        <dbReference type="ARBA" id="ARBA00023033"/>
    </source>
</evidence>
<evidence type="ECO:0000256" key="5">
    <source>
        <dbReference type="ARBA" id="ARBA00023004"/>
    </source>
</evidence>
<feature type="binding site" description="axial binding residue" evidence="7">
    <location>
        <position position="366"/>
    </location>
    <ligand>
        <name>heme</name>
        <dbReference type="ChEBI" id="CHEBI:30413"/>
    </ligand>
    <ligandPart>
        <name>Fe</name>
        <dbReference type="ChEBI" id="CHEBI:18248"/>
    </ligandPart>
</feature>
<keyword evidence="9" id="KW-1133">Transmembrane helix</keyword>
<keyword evidence="6 8" id="KW-0503">Monooxygenase</keyword>
<evidence type="ECO:0000256" key="8">
    <source>
        <dbReference type="RuleBase" id="RU000461"/>
    </source>
</evidence>
<keyword evidence="2 7" id="KW-0349">Heme</keyword>
<reference evidence="10" key="1">
    <citation type="submission" date="2021-02" db="EMBL/GenBank/DDBJ databases">
        <authorList>
            <person name="Nowell W R."/>
        </authorList>
    </citation>
    <scope>NUCLEOTIDE SEQUENCE</scope>
</reference>
<dbReference type="Proteomes" id="UP000663874">
    <property type="component" value="Unassembled WGS sequence"/>
</dbReference>
<dbReference type="EMBL" id="CAJNOU010001471">
    <property type="protein sequence ID" value="CAF1209269.1"/>
    <property type="molecule type" value="Genomic_DNA"/>
</dbReference>
<dbReference type="PANTHER" id="PTHR24291:SF50">
    <property type="entry name" value="BIFUNCTIONAL ALBAFLAVENONE MONOOXYGENASE_TERPENE SYNTHASE"/>
    <property type="match status" value="1"/>
</dbReference>
<dbReference type="GO" id="GO:0020037">
    <property type="term" value="F:heme binding"/>
    <property type="evidence" value="ECO:0007669"/>
    <property type="project" value="InterPro"/>
</dbReference>
<evidence type="ECO:0000313" key="10">
    <source>
        <dbReference type="EMBL" id="CAF1209269.1"/>
    </source>
</evidence>
<dbReference type="GO" id="GO:0005506">
    <property type="term" value="F:iron ion binding"/>
    <property type="evidence" value="ECO:0007669"/>
    <property type="project" value="InterPro"/>
</dbReference>
<evidence type="ECO:0000256" key="1">
    <source>
        <dbReference type="ARBA" id="ARBA00010617"/>
    </source>
</evidence>
<dbReference type="PANTHER" id="PTHR24291">
    <property type="entry name" value="CYTOCHROME P450 FAMILY 4"/>
    <property type="match status" value="1"/>
</dbReference>
<keyword evidence="9" id="KW-0812">Transmembrane</keyword>
<sequence length="420" mass="48989">MFWFGPHRCIVFCRPEHAQIIFTDRHNFEQSPLIMPNFDLLCPYGISLLTGATWKRHIRVMLPMFKRTKMITHLDTILQCADRFIDPNLVSCCQSLTMNIIGFIGFDYDFDVKTDSPLKIAFEDFVSYAVLIMMMPWLPRWLAKLYLKFNWKYQRAHRFIRQVTETIVEEEQNKQYETENHRPKNLIASLVSSVNEDANDQNISSGLTRAEMLDEVLLSIMAGYGTTSVGLSWFIFFLSKNPHVQQRMKEELRQHNLMMTDDVEYASPLTEEKLSSLIYCECVTKEVFRLAPTISVTTRMVTSDTIIDNVPIHSGQIIFIGLLNIKTDERYWNKNPKEFIPERFLIEDKNYHTYAMVPFGDGHRACLGQDLAWIALKLIIIRCMQRGIIFEDTQENTSGYEEKLACRPKSLAVCICFDRH</sequence>
<protein>
    <recommendedName>
        <fullName evidence="13">Cytochrome P450</fullName>
    </recommendedName>
</protein>
<dbReference type="PROSITE" id="PS00086">
    <property type="entry name" value="CYTOCHROME_P450"/>
    <property type="match status" value="1"/>
</dbReference>
<dbReference type="InterPro" id="IPR001128">
    <property type="entry name" value="Cyt_P450"/>
</dbReference>
<dbReference type="SUPFAM" id="SSF48264">
    <property type="entry name" value="Cytochrome P450"/>
    <property type="match status" value="1"/>
</dbReference>
<feature type="transmembrane region" description="Helical" evidence="9">
    <location>
        <begin position="216"/>
        <end position="239"/>
    </location>
</feature>
<gene>
    <name evidence="11" type="ORF">FNK824_LOCUS5823</name>
    <name evidence="10" type="ORF">SEV965_LOCUS21577</name>
</gene>
<keyword evidence="9" id="KW-0472">Membrane</keyword>
<proteinExistence type="inferred from homology"/>
<name>A0A814X0E3_9BILA</name>
<accession>A0A814X0E3</accession>
<comment type="cofactor">
    <cofactor evidence="7">
        <name>heme</name>
        <dbReference type="ChEBI" id="CHEBI:30413"/>
    </cofactor>
</comment>
<dbReference type="PRINTS" id="PR00463">
    <property type="entry name" value="EP450I"/>
</dbReference>
<keyword evidence="5 7" id="KW-0408">Iron</keyword>
<dbReference type="EMBL" id="CAJOBE010000479">
    <property type="protein sequence ID" value="CAF3647981.1"/>
    <property type="molecule type" value="Genomic_DNA"/>
</dbReference>
<comment type="similarity">
    <text evidence="1 8">Belongs to the cytochrome P450 family.</text>
</comment>
<dbReference type="InterPro" id="IPR017972">
    <property type="entry name" value="Cyt_P450_CS"/>
</dbReference>
<keyword evidence="3 7" id="KW-0479">Metal-binding</keyword>
<organism evidence="10 12">
    <name type="scientific">Rotaria sordida</name>
    <dbReference type="NCBI Taxonomy" id="392033"/>
    <lineage>
        <taxon>Eukaryota</taxon>
        <taxon>Metazoa</taxon>
        <taxon>Spiralia</taxon>
        <taxon>Gnathifera</taxon>
        <taxon>Rotifera</taxon>
        <taxon>Eurotatoria</taxon>
        <taxon>Bdelloidea</taxon>
        <taxon>Philodinida</taxon>
        <taxon>Philodinidae</taxon>
        <taxon>Rotaria</taxon>
    </lineage>
</organism>